<evidence type="ECO:0000313" key="1">
    <source>
        <dbReference type="EMBL" id="KAK5851365.1"/>
    </source>
</evidence>
<keyword evidence="2" id="KW-1185">Reference proteome</keyword>
<proteinExistence type="predicted"/>
<evidence type="ECO:0000313" key="2">
    <source>
        <dbReference type="Proteomes" id="UP001346869"/>
    </source>
</evidence>
<protein>
    <submittedName>
        <fullName evidence="1">Uncharacterized protein</fullName>
    </submittedName>
</protein>
<name>A0AAN7X1W7_ELEMC</name>
<comment type="caution">
    <text evidence="1">The sequence shown here is derived from an EMBL/GenBank/DDBJ whole genome shotgun (WGS) entry which is preliminary data.</text>
</comment>
<organism evidence="1 2">
    <name type="scientific">Eleginops maclovinus</name>
    <name type="common">Patagonian blennie</name>
    <name type="synonym">Eleginus maclovinus</name>
    <dbReference type="NCBI Taxonomy" id="56733"/>
    <lineage>
        <taxon>Eukaryota</taxon>
        <taxon>Metazoa</taxon>
        <taxon>Chordata</taxon>
        <taxon>Craniata</taxon>
        <taxon>Vertebrata</taxon>
        <taxon>Euteleostomi</taxon>
        <taxon>Actinopterygii</taxon>
        <taxon>Neopterygii</taxon>
        <taxon>Teleostei</taxon>
        <taxon>Neoteleostei</taxon>
        <taxon>Acanthomorphata</taxon>
        <taxon>Eupercaria</taxon>
        <taxon>Perciformes</taxon>
        <taxon>Notothenioidei</taxon>
        <taxon>Eleginopidae</taxon>
        <taxon>Eleginops</taxon>
    </lineage>
</organism>
<reference evidence="1 2" key="1">
    <citation type="journal article" date="2023" name="Genes (Basel)">
        <title>Chromosome-Level Genome Assembly and Circadian Gene Repertoire of the Patagonia Blennie Eleginops maclovinus-The Closest Ancestral Proxy of Antarctic Cryonotothenioids.</title>
        <authorList>
            <person name="Cheng C.C."/>
            <person name="Rivera-Colon A.G."/>
            <person name="Minhas B.F."/>
            <person name="Wilson L."/>
            <person name="Rayamajhi N."/>
            <person name="Vargas-Chacoff L."/>
            <person name="Catchen J.M."/>
        </authorList>
    </citation>
    <scope>NUCLEOTIDE SEQUENCE [LARGE SCALE GENOMIC DNA]</scope>
    <source>
        <strain evidence="1">JMC-PN-2008</strain>
    </source>
</reference>
<accession>A0AAN7X1W7</accession>
<gene>
    <name evidence="1" type="ORF">PBY51_002167</name>
</gene>
<dbReference type="Proteomes" id="UP001346869">
    <property type="component" value="Unassembled WGS sequence"/>
</dbReference>
<reference evidence="1 2" key="2">
    <citation type="journal article" date="2023" name="Mol. Biol. Evol.">
        <title>Genomics of Secondarily Temperate Adaptation in the Only Non-Antarctic Icefish.</title>
        <authorList>
            <person name="Rivera-Colon A.G."/>
            <person name="Rayamajhi N."/>
            <person name="Minhas B.F."/>
            <person name="Madrigal G."/>
            <person name="Bilyk K.T."/>
            <person name="Yoon V."/>
            <person name="Hune M."/>
            <person name="Gregory S."/>
            <person name="Cheng C.H.C."/>
            <person name="Catchen J.M."/>
        </authorList>
    </citation>
    <scope>NUCLEOTIDE SEQUENCE [LARGE SCALE GENOMIC DNA]</scope>
    <source>
        <strain evidence="1">JMC-PN-2008</strain>
    </source>
</reference>
<sequence length="71" mass="8253">MLVLYLRADNRLGVRVRRCMQKPTRRKTSLSLDGARSPREELHRCERVCAREQFAPSLGRLGMVALSRLDR</sequence>
<dbReference type="EMBL" id="JAUZQC010000022">
    <property type="protein sequence ID" value="KAK5851365.1"/>
    <property type="molecule type" value="Genomic_DNA"/>
</dbReference>
<dbReference type="AlphaFoldDB" id="A0AAN7X1W7"/>